<gene>
    <name evidence="2" type="ORF">STAS_35724</name>
</gene>
<dbReference type="AlphaFoldDB" id="A0A5A7RKV1"/>
<accession>A0A5A7RKV1</accession>
<evidence type="ECO:0000313" key="2">
    <source>
        <dbReference type="EMBL" id="GER57887.1"/>
    </source>
</evidence>
<evidence type="ECO:0000313" key="3">
    <source>
        <dbReference type="Proteomes" id="UP000325081"/>
    </source>
</evidence>
<dbReference type="Proteomes" id="UP000325081">
    <property type="component" value="Unassembled WGS sequence"/>
</dbReference>
<organism evidence="2 3">
    <name type="scientific">Striga asiatica</name>
    <name type="common">Asiatic witchweed</name>
    <name type="synonym">Buchnera asiatica</name>
    <dbReference type="NCBI Taxonomy" id="4170"/>
    <lineage>
        <taxon>Eukaryota</taxon>
        <taxon>Viridiplantae</taxon>
        <taxon>Streptophyta</taxon>
        <taxon>Embryophyta</taxon>
        <taxon>Tracheophyta</taxon>
        <taxon>Spermatophyta</taxon>
        <taxon>Magnoliopsida</taxon>
        <taxon>eudicotyledons</taxon>
        <taxon>Gunneridae</taxon>
        <taxon>Pentapetalae</taxon>
        <taxon>asterids</taxon>
        <taxon>lamiids</taxon>
        <taxon>Lamiales</taxon>
        <taxon>Orobanchaceae</taxon>
        <taxon>Buchnereae</taxon>
        <taxon>Striga</taxon>
    </lineage>
</organism>
<reference evidence="3" key="1">
    <citation type="journal article" date="2019" name="Curr. Biol.">
        <title>Genome Sequence of Striga asiatica Provides Insight into the Evolution of Plant Parasitism.</title>
        <authorList>
            <person name="Yoshida S."/>
            <person name="Kim S."/>
            <person name="Wafula E.K."/>
            <person name="Tanskanen J."/>
            <person name="Kim Y.M."/>
            <person name="Honaas L."/>
            <person name="Yang Z."/>
            <person name="Spallek T."/>
            <person name="Conn C.E."/>
            <person name="Ichihashi Y."/>
            <person name="Cheong K."/>
            <person name="Cui S."/>
            <person name="Der J.P."/>
            <person name="Gundlach H."/>
            <person name="Jiao Y."/>
            <person name="Hori C."/>
            <person name="Ishida J.K."/>
            <person name="Kasahara H."/>
            <person name="Kiba T."/>
            <person name="Kim M.S."/>
            <person name="Koo N."/>
            <person name="Laohavisit A."/>
            <person name="Lee Y.H."/>
            <person name="Lumba S."/>
            <person name="McCourt P."/>
            <person name="Mortimer J.C."/>
            <person name="Mutuku J.M."/>
            <person name="Nomura T."/>
            <person name="Sasaki-Sekimoto Y."/>
            <person name="Seto Y."/>
            <person name="Wang Y."/>
            <person name="Wakatake T."/>
            <person name="Sakakibara H."/>
            <person name="Demura T."/>
            <person name="Yamaguchi S."/>
            <person name="Yoneyama K."/>
            <person name="Manabe R.I."/>
            <person name="Nelson D.C."/>
            <person name="Schulman A.H."/>
            <person name="Timko M.P."/>
            <person name="dePamphilis C.W."/>
            <person name="Choi D."/>
            <person name="Shirasu K."/>
        </authorList>
    </citation>
    <scope>NUCLEOTIDE SEQUENCE [LARGE SCALE GENOMIC DNA]</scope>
    <source>
        <strain evidence="3">cv. UVA1</strain>
    </source>
</reference>
<evidence type="ECO:0000256" key="1">
    <source>
        <dbReference type="SAM" id="MobiDB-lite"/>
    </source>
</evidence>
<name>A0A5A7RKV1_STRAF</name>
<feature type="compositionally biased region" description="Polar residues" evidence="1">
    <location>
        <begin position="107"/>
        <end position="166"/>
    </location>
</feature>
<dbReference type="EMBL" id="BKCP01013736">
    <property type="protein sequence ID" value="GER57887.1"/>
    <property type="molecule type" value="Genomic_DNA"/>
</dbReference>
<feature type="region of interest" description="Disordered" evidence="1">
    <location>
        <begin position="85"/>
        <end position="166"/>
    </location>
</feature>
<proteinExistence type="predicted"/>
<sequence length="166" mass="19017">MGSTQKQGQRFENWSKRLEKINLGSVEPKWLWANNYQSLKDNPPSIIQQSIVLEEDSLVVTNGSWISSEFKNKIHIEFSAECHRSHDEDRKFSKGQSEQRIAINLPNVRSPQTQQKESTFMPNIQSPQTQQKEMTLEGTQQNESTPDPPSHQGNQHSQSQEDIIGT</sequence>
<keyword evidence="3" id="KW-1185">Reference proteome</keyword>
<comment type="caution">
    <text evidence="2">The sequence shown here is derived from an EMBL/GenBank/DDBJ whole genome shotgun (WGS) entry which is preliminary data.</text>
</comment>
<protein>
    <submittedName>
        <fullName evidence="2">Hydroxyproline-rich glycoprotein family protein</fullName>
    </submittedName>
</protein>